<dbReference type="Gene3D" id="1.25.40.10">
    <property type="entry name" value="Tetratricopeptide repeat domain"/>
    <property type="match status" value="2"/>
</dbReference>
<feature type="signal peptide" evidence="3">
    <location>
        <begin position="1"/>
        <end position="22"/>
    </location>
</feature>
<dbReference type="SMART" id="SM00671">
    <property type="entry name" value="SEL1"/>
    <property type="match status" value="10"/>
</dbReference>
<keyword evidence="5" id="KW-1185">Reference proteome</keyword>
<dbReference type="GO" id="GO:0036503">
    <property type="term" value="P:ERAD pathway"/>
    <property type="evidence" value="ECO:0007669"/>
    <property type="project" value="TreeGrafter"/>
</dbReference>
<gene>
    <name evidence="4" type="ORF">EAI_02760</name>
</gene>
<feature type="compositionally biased region" description="Basic and acidic residues" evidence="2">
    <location>
        <begin position="90"/>
        <end position="106"/>
    </location>
</feature>
<evidence type="ECO:0000256" key="3">
    <source>
        <dbReference type="SAM" id="SignalP"/>
    </source>
</evidence>
<sequence>MKSNVGVLFLLLFLVSCLQSNAELESTAKKRGDITQKSNSNDETEEDVTNEDMENAFEQLRELRALRETILKLVPASDSLINEKVNNKHRKEDTDGKVDSVNKEPLESSGTSNVWMKTMIAQTKDMDPLDINSKQLDEEDMEAWENHEQYETLEEEVQEPLSLEQQAAEQLFKNALNILNAMRANKSAGYELLMEAAQLGHREARSLLAWGRLLGSRLDPASSRVSIDDIPSIFEIFKELADTGLPSAHMGMGFLYATGIGVNASQAKALLHYTVAALGGDTWAQMVMGHRHWVGVATIPSCERALDYYRKVAKKVAEEVSFSGGPVVQRVRLLDEHENPGYSSGIFDQDLIEYYQLLAKKGDTQAQVGLGQLHYQGGRGVPLDHEKAVQYFQHAADAGNPVAMAFLGKIYLEGSEIVKQDNETAYKYFKKAAELGNPVGQSGLGLMYLYGMGVERNTGKAWQYFHHAAEQGWVDGQLQLGNMYFSGIGVKRDYKMANKYFNLASQSGHVLAYYNLAQMHATGTGMVRSCPPAVELMKNVAERGKWSDQLMMAHTDYREGKVNEAFLIYALFSEMGYEVAQSNAAFILDRGETDVLSEEESLVRALALWTRAATQGYSAAQVKLGDAHYYGRGTKVDYEAAAGYYRSASEQQQNAQAMFNLGYMHERGLGLAKDRHLAKRCYDLAAQVSPDAQIPVALALIKLSFLFSLDYLQEFSLVDQLDKWDQLLGQNWDLYLIGFLTGMLSLIIYFRRPQPPPPPRPPVN</sequence>
<evidence type="ECO:0000256" key="1">
    <source>
        <dbReference type="ARBA" id="ARBA00038101"/>
    </source>
</evidence>
<comment type="similarity">
    <text evidence="1">Belongs to the sel-1 family.</text>
</comment>
<dbReference type="OrthoDB" id="27934at2759"/>
<dbReference type="GO" id="GO:0005789">
    <property type="term" value="C:endoplasmic reticulum membrane"/>
    <property type="evidence" value="ECO:0007669"/>
    <property type="project" value="TreeGrafter"/>
</dbReference>
<dbReference type="EMBL" id="GL448661">
    <property type="protein sequence ID" value="EFN84031.1"/>
    <property type="molecule type" value="Genomic_DNA"/>
</dbReference>
<dbReference type="FunCoup" id="E2BJU8">
    <property type="interactions" value="578"/>
</dbReference>
<evidence type="ECO:0000313" key="5">
    <source>
        <dbReference type="Proteomes" id="UP000008237"/>
    </source>
</evidence>
<accession>E2BJU8</accession>
<proteinExistence type="inferred from homology"/>
<reference evidence="4 5" key="1">
    <citation type="journal article" date="2010" name="Science">
        <title>Genomic comparison of the ants Camponotus floridanus and Harpegnathos saltator.</title>
        <authorList>
            <person name="Bonasio R."/>
            <person name="Zhang G."/>
            <person name="Ye C."/>
            <person name="Mutti N.S."/>
            <person name="Fang X."/>
            <person name="Qin N."/>
            <person name="Donahue G."/>
            <person name="Yang P."/>
            <person name="Li Q."/>
            <person name="Li C."/>
            <person name="Zhang P."/>
            <person name="Huang Z."/>
            <person name="Berger S.L."/>
            <person name="Reinberg D."/>
            <person name="Wang J."/>
            <person name="Liebig J."/>
        </authorList>
    </citation>
    <scope>NUCLEOTIDE SEQUENCE [LARGE SCALE GENOMIC DNA]</scope>
    <source>
        <strain evidence="4 5">R22 G/1</strain>
    </source>
</reference>
<dbReference type="KEGG" id="hst:105183628"/>
<dbReference type="PROSITE" id="PS51257">
    <property type="entry name" value="PROKAR_LIPOPROTEIN"/>
    <property type="match status" value="1"/>
</dbReference>
<dbReference type="InterPro" id="IPR011990">
    <property type="entry name" value="TPR-like_helical_dom_sf"/>
</dbReference>
<dbReference type="PANTHER" id="PTHR11102:SF147">
    <property type="entry name" value="SEL1L ADAPTOR SUBUNIT OF ERAD E3 UBIQUITIN LIGASE"/>
    <property type="match status" value="1"/>
</dbReference>
<name>E2BJU8_HARSA</name>
<feature type="chain" id="PRO_5003158277" evidence="3">
    <location>
        <begin position="23"/>
        <end position="764"/>
    </location>
</feature>
<dbReference type="PhylomeDB" id="E2BJU8"/>
<feature type="region of interest" description="Disordered" evidence="2">
    <location>
        <begin position="26"/>
        <end position="52"/>
    </location>
</feature>
<feature type="region of interest" description="Disordered" evidence="2">
    <location>
        <begin position="84"/>
        <end position="110"/>
    </location>
</feature>
<dbReference type="InterPro" id="IPR050767">
    <property type="entry name" value="Sel1_AlgK"/>
</dbReference>
<evidence type="ECO:0000256" key="2">
    <source>
        <dbReference type="SAM" id="MobiDB-lite"/>
    </source>
</evidence>
<evidence type="ECO:0000313" key="4">
    <source>
        <dbReference type="EMBL" id="EFN84031.1"/>
    </source>
</evidence>
<feature type="compositionally biased region" description="Acidic residues" evidence="2">
    <location>
        <begin position="42"/>
        <end position="52"/>
    </location>
</feature>
<keyword evidence="3" id="KW-0732">Signal</keyword>
<dbReference type="SUPFAM" id="SSF81901">
    <property type="entry name" value="HCP-like"/>
    <property type="match status" value="3"/>
</dbReference>
<protein>
    <submittedName>
        <fullName evidence="4">Protein sel-1-like protein 1</fullName>
    </submittedName>
</protein>
<dbReference type="AlphaFoldDB" id="E2BJU8"/>
<dbReference type="OMA" id="LLGHWMD"/>
<dbReference type="InterPro" id="IPR006597">
    <property type="entry name" value="Sel1-like"/>
</dbReference>
<dbReference type="Proteomes" id="UP000008237">
    <property type="component" value="Unassembled WGS sequence"/>
</dbReference>
<dbReference type="PANTHER" id="PTHR11102">
    <property type="entry name" value="SEL-1-LIKE PROTEIN"/>
    <property type="match status" value="1"/>
</dbReference>
<dbReference type="Pfam" id="PF08238">
    <property type="entry name" value="Sel1"/>
    <property type="match status" value="10"/>
</dbReference>
<dbReference type="InParanoid" id="E2BJU8"/>
<organism evidence="5">
    <name type="scientific">Harpegnathos saltator</name>
    <name type="common">Jerdon's jumping ant</name>
    <dbReference type="NCBI Taxonomy" id="610380"/>
    <lineage>
        <taxon>Eukaryota</taxon>
        <taxon>Metazoa</taxon>
        <taxon>Ecdysozoa</taxon>
        <taxon>Arthropoda</taxon>
        <taxon>Hexapoda</taxon>
        <taxon>Insecta</taxon>
        <taxon>Pterygota</taxon>
        <taxon>Neoptera</taxon>
        <taxon>Endopterygota</taxon>
        <taxon>Hymenoptera</taxon>
        <taxon>Apocrita</taxon>
        <taxon>Aculeata</taxon>
        <taxon>Formicoidea</taxon>
        <taxon>Formicidae</taxon>
        <taxon>Ponerinae</taxon>
        <taxon>Ponerini</taxon>
        <taxon>Harpegnathos</taxon>
    </lineage>
</organism>
<dbReference type="STRING" id="610380.E2BJU8"/>